<feature type="binding site" evidence="16">
    <location>
        <position position="31"/>
    </location>
    <ligand>
        <name>Mg(2+)</name>
        <dbReference type="ChEBI" id="CHEBI:18420"/>
    </ligand>
</feature>
<sequence>MGLYEFFSRMFRVRKKEVKVLVVGLDNSGKTTILNMLKPKECQNTNIVPTVGFSVEKIIAKPLEFTCFDMSGHNRYRSLWEHYYQDCDAIIFVVDSSDHLRLVVAQDEFEQLIENPAIKKRWVPLLIYANKMDIPGSLLASDVAQSLDLEKIRDKPWNIVATNGLTGEGVREGVTWLCEKLVR</sequence>
<keyword evidence="12" id="KW-0206">Cytoskeleton</keyword>
<keyword evidence="6" id="KW-0963">Cytoplasm</keyword>
<dbReference type="NCBIfam" id="TIGR00231">
    <property type="entry name" value="small_GTP"/>
    <property type="match status" value="1"/>
</dbReference>
<dbReference type="InterPro" id="IPR005225">
    <property type="entry name" value="Small_GTP-bd"/>
</dbReference>
<dbReference type="AlphaFoldDB" id="A0AAV2T280"/>
<keyword evidence="5" id="KW-1003">Cell membrane</keyword>
<keyword evidence="9" id="KW-0970">Cilium biogenesis/degradation</keyword>
<comment type="similarity">
    <text evidence="17">Belongs to the small GTPase superfamily. Arf family.</text>
</comment>
<evidence type="ECO:0000256" key="12">
    <source>
        <dbReference type="ARBA" id="ARBA00023212"/>
    </source>
</evidence>
<keyword evidence="10 15" id="KW-0342">GTP-binding</keyword>
<evidence type="ECO:0000313" key="18">
    <source>
        <dbReference type="EMBL" id="CAL5130232.1"/>
    </source>
</evidence>
<feature type="binding site" evidence="16">
    <location>
        <position position="50"/>
    </location>
    <ligand>
        <name>Mg(2+)</name>
        <dbReference type="ChEBI" id="CHEBI:18420"/>
    </ligand>
</feature>
<evidence type="ECO:0000256" key="1">
    <source>
        <dbReference type="ARBA" id="ARBA00004120"/>
    </source>
</evidence>
<keyword evidence="16" id="KW-0479">Metal-binding</keyword>
<evidence type="ECO:0000256" key="13">
    <source>
        <dbReference type="ARBA" id="ARBA00023273"/>
    </source>
</evidence>
<evidence type="ECO:0000256" key="2">
    <source>
        <dbReference type="ARBA" id="ARBA00004430"/>
    </source>
</evidence>
<dbReference type="SUPFAM" id="SSF52540">
    <property type="entry name" value="P-loop containing nucleoside triphosphate hydrolases"/>
    <property type="match status" value="1"/>
</dbReference>
<evidence type="ECO:0000256" key="6">
    <source>
        <dbReference type="ARBA" id="ARBA00022490"/>
    </source>
</evidence>
<dbReference type="FunFam" id="3.40.50.300:FF:000457">
    <property type="entry name" value="ADP-ribosylation factor-like protein 6"/>
    <property type="match status" value="1"/>
</dbReference>
<dbReference type="Pfam" id="PF00025">
    <property type="entry name" value="Arf"/>
    <property type="match status" value="1"/>
</dbReference>
<evidence type="ECO:0000256" key="15">
    <source>
        <dbReference type="PIRSR" id="PIRSR606689-1"/>
    </source>
</evidence>
<evidence type="ECO:0000256" key="17">
    <source>
        <dbReference type="RuleBase" id="RU003925"/>
    </source>
</evidence>
<keyword evidence="7" id="KW-0519">Myristate</keyword>
<dbReference type="PROSITE" id="PS51419">
    <property type="entry name" value="RAB"/>
    <property type="match status" value="1"/>
</dbReference>
<dbReference type="SMART" id="SM00177">
    <property type="entry name" value="ARF"/>
    <property type="match status" value="1"/>
</dbReference>
<accession>A0AAV2T280</accession>
<dbReference type="Proteomes" id="UP001497525">
    <property type="component" value="Unassembled WGS sequence"/>
</dbReference>
<dbReference type="PRINTS" id="PR00328">
    <property type="entry name" value="SAR1GTPBP"/>
</dbReference>
<comment type="caution">
    <text evidence="18">The sequence shown here is derived from an EMBL/GenBank/DDBJ whole genome shotgun (WGS) entry which is preliminary data.</text>
</comment>
<evidence type="ECO:0000256" key="5">
    <source>
        <dbReference type="ARBA" id="ARBA00022475"/>
    </source>
</evidence>
<dbReference type="GO" id="GO:0046872">
    <property type="term" value="F:metal ion binding"/>
    <property type="evidence" value="ECO:0007669"/>
    <property type="project" value="UniProtKB-KW"/>
</dbReference>
<evidence type="ECO:0000256" key="10">
    <source>
        <dbReference type="ARBA" id="ARBA00023134"/>
    </source>
</evidence>
<comment type="subcellular location">
    <subcellularLocation>
        <location evidence="3">Cell projection</location>
        <location evidence="3">Cilium membrane</location>
        <topology evidence="3">Peripheral membrane protein</topology>
        <orientation evidence="3">Cytoplasmic side</orientation>
    </subcellularLocation>
    <subcellularLocation>
        <location evidence="2">Cytoplasm</location>
        <location evidence="2">Cytoskeleton</location>
        <location evidence="2">Cilium axoneme</location>
    </subcellularLocation>
    <subcellularLocation>
        <location evidence="1">Cytoplasm</location>
        <location evidence="1">Cytoskeleton</location>
        <location evidence="1">Cilium basal body</location>
    </subcellularLocation>
</comment>
<proteinExistence type="inferred from homology"/>
<dbReference type="GO" id="GO:0005525">
    <property type="term" value="F:GTP binding"/>
    <property type="evidence" value="ECO:0007669"/>
    <property type="project" value="UniProtKB-KW"/>
</dbReference>
<dbReference type="EMBL" id="CAXLJL010000058">
    <property type="protein sequence ID" value="CAL5130232.1"/>
    <property type="molecule type" value="Genomic_DNA"/>
</dbReference>
<dbReference type="InterPro" id="IPR024156">
    <property type="entry name" value="Small_GTPase_ARF"/>
</dbReference>
<feature type="binding site" evidence="15">
    <location>
        <begin position="24"/>
        <end position="31"/>
    </location>
    <ligand>
        <name>GTP</name>
        <dbReference type="ChEBI" id="CHEBI:37565"/>
    </ligand>
</feature>
<keyword evidence="16" id="KW-0460">Magnesium</keyword>
<evidence type="ECO:0000313" key="19">
    <source>
        <dbReference type="Proteomes" id="UP001497525"/>
    </source>
</evidence>
<reference evidence="18" key="1">
    <citation type="submission" date="2024-06" db="EMBL/GenBank/DDBJ databases">
        <authorList>
            <person name="Liu X."/>
            <person name="Lenzi L."/>
            <person name="Haldenby T S."/>
            <person name="Uol C."/>
        </authorList>
    </citation>
    <scope>NUCLEOTIDE SEQUENCE</scope>
</reference>
<dbReference type="InterPro" id="IPR027417">
    <property type="entry name" value="P-loop_NTPase"/>
</dbReference>
<evidence type="ECO:0000256" key="14">
    <source>
        <dbReference type="ARBA" id="ARBA00023288"/>
    </source>
</evidence>
<evidence type="ECO:0000256" key="11">
    <source>
        <dbReference type="ARBA" id="ARBA00023136"/>
    </source>
</evidence>
<dbReference type="GO" id="GO:0030030">
    <property type="term" value="P:cell projection organization"/>
    <property type="evidence" value="ECO:0007669"/>
    <property type="project" value="UniProtKB-KW"/>
</dbReference>
<keyword evidence="11" id="KW-0472">Membrane</keyword>
<name>A0AAV2T280_CALDB</name>
<dbReference type="GO" id="GO:0005930">
    <property type="term" value="C:axoneme"/>
    <property type="evidence" value="ECO:0007669"/>
    <property type="project" value="UniProtKB-SubCell"/>
</dbReference>
<dbReference type="GO" id="GO:0003924">
    <property type="term" value="F:GTPase activity"/>
    <property type="evidence" value="ECO:0007669"/>
    <property type="project" value="InterPro"/>
</dbReference>
<evidence type="ECO:0000256" key="3">
    <source>
        <dbReference type="ARBA" id="ARBA00004522"/>
    </source>
</evidence>
<evidence type="ECO:0000256" key="7">
    <source>
        <dbReference type="ARBA" id="ARBA00022707"/>
    </source>
</evidence>
<keyword evidence="8 15" id="KW-0547">Nucleotide-binding</keyword>
<evidence type="ECO:0000256" key="4">
    <source>
        <dbReference type="ARBA" id="ARBA00019766"/>
    </source>
</evidence>
<evidence type="ECO:0000256" key="8">
    <source>
        <dbReference type="ARBA" id="ARBA00022741"/>
    </source>
</evidence>
<dbReference type="Gene3D" id="3.40.50.300">
    <property type="entry name" value="P-loop containing nucleotide triphosphate hydrolases"/>
    <property type="match status" value="1"/>
</dbReference>
<feature type="binding site" evidence="15">
    <location>
        <begin position="130"/>
        <end position="133"/>
    </location>
    <ligand>
        <name>GTP</name>
        <dbReference type="ChEBI" id="CHEBI:37565"/>
    </ligand>
</feature>
<dbReference type="InterPro" id="IPR006689">
    <property type="entry name" value="Small_GTPase_ARF/SAR"/>
</dbReference>
<dbReference type="SMART" id="SM00178">
    <property type="entry name" value="SAR"/>
    <property type="match status" value="1"/>
</dbReference>
<protein>
    <recommendedName>
        <fullName evidence="4">ADP-ribosylation factor-like protein 6</fullName>
    </recommendedName>
</protein>
<evidence type="ECO:0000256" key="9">
    <source>
        <dbReference type="ARBA" id="ARBA00022794"/>
    </source>
</evidence>
<dbReference type="PANTHER" id="PTHR11711">
    <property type="entry name" value="ADP RIBOSYLATION FACTOR-RELATED"/>
    <property type="match status" value="1"/>
</dbReference>
<dbReference type="PROSITE" id="PS51417">
    <property type="entry name" value="ARF"/>
    <property type="match status" value="1"/>
</dbReference>
<keyword evidence="14" id="KW-0449">Lipoprotein</keyword>
<evidence type="ECO:0000256" key="16">
    <source>
        <dbReference type="PIRSR" id="PIRSR606689-2"/>
    </source>
</evidence>
<dbReference type="GO" id="GO:0060170">
    <property type="term" value="C:ciliary membrane"/>
    <property type="evidence" value="ECO:0007669"/>
    <property type="project" value="UniProtKB-SubCell"/>
</dbReference>
<keyword evidence="13" id="KW-0966">Cell projection</keyword>
<feature type="binding site" evidence="15">
    <location>
        <position position="72"/>
    </location>
    <ligand>
        <name>GTP</name>
        <dbReference type="ChEBI" id="CHEBI:37565"/>
    </ligand>
</feature>
<organism evidence="18 19">
    <name type="scientific">Calicophoron daubneyi</name>
    <name type="common">Rumen fluke</name>
    <name type="synonym">Paramphistomum daubneyi</name>
    <dbReference type="NCBI Taxonomy" id="300641"/>
    <lineage>
        <taxon>Eukaryota</taxon>
        <taxon>Metazoa</taxon>
        <taxon>Spiralia</taxon>
        <taxon>Lophotrochozoa</taxon>
        <taxon>Platyhelminthes</taxon>
        <taxon>Trematoda</taxon>
        <taxon>Digenea</taxon>
        <taxon>Plagiorchiida</taxon>
        <taxon>Pronocephalata</taxon>
        <taxon>Paramphistomoidea</taxon>
        <taxon>Paramphistomidae</taxon>
        <taxon>Calicophoron</taxon>
    </lineage>
</organism>
<gene>
    <name evidence="18" type="ORF">CDAUBV1_LOCUS1654</name>
</gene>